<dbReference type="InterPro" id="IPR024613">
    <property type="entry name" value="Huntingtin_N_HEAT_rpt-2"/>
</dbReference>
<dbReference type="Pfam" id="PF12372">
    <property type="entry name" value="Htt_N-HEAT"/>
    <property type="match status" value="1"/>
</dbReference>
<sequence>MNLLEKAEKALEYLKANDGSTKSHDLQSAAGTLGRCLGALGSRPNFAKHYANLLHTAIPTLLSLASNNSAEVRLVGDEALNRAVVGGFAFHSHKTNIILQNYIDTTRNARWIRSALTRICLGDSWLRPGTGKIRSQAQTLIPKLSQIVQQTSEIQLIVEALENNLSRILTALAEYTTDEEMSDLSKALLSHVESTEPAVRRGVSSCVAYLCSHREPLLTNILGRVFEKLWPMSSESTTIMGWFCVVKAIFQINDISKFNDNELFTVQDYLELYHLCIHYIEQCAEHNIQNCVMECLTVLLTHATGNFRRALLDKHPHIICLDDRQSDKGHKRNISSVSIVSTRYVPSPSSEPLNTLELSFTGELQLGSLLQLNTPSLSVEDLSIQTPESPASEPDVQLPNTEDLTKEVSEKLQEYGECDDKDYDQVDQPQDIGFKINIGSSTDDDVPLRYCSRLLASKYLLTGNKGELIHDRSVRVSVKASALNCLSEILHLYPQAITMYLDKDADMKNHNISGSSEGTDMHQEHINDFILERNVCYQDSSSDSMSQDFLNRSMDSQQTSNSQQMSKKESKSLEKSIDSEQKSSTKDVPSAILDSKYAKSDMAMSIDSTNPNMTNSNFTTNSNLTGSTWYPMSSSGDVLSSSIDLDMKFDHFGESPTNLDNLDALKELEKKEDRPKRPLRRTVAKKEDEKDLKVEEVVEVVERDFVFQHMSDIFVLLEGHNDPQIRGLVRVCIGKYLSAALDLSHGDYHRWRNFAVLPKDVSSNISTEKLVGIVLKGLSDDIHSTVNHTLSALTNIASALCTSTHWFLLVDALNSLVAVENNGYWLCRVNLCKFYEKLPYQRLFILYAGYHIKSKVIMDTLIRLLADQDQKVRKAAAEAIVNIIPRIYPPKRSTPITMVADMAKEHSQKFIFDQNKLSLDLVRNMYFYSDLPDQLRSGDVISNMDSLRIVVADLLSRTMSSSCKYYTQGLLETLQAICKKWSPWKHVDAYSEQGILSYCLDSLDYCNGTVAARTVLLNLCAAVYPVEIHNVMKNKTFNRDIFERDSSNVRQRWQHLENEKVSNLAEKFLQVTLKMLNVLVHLIEEVNPNVHLNKGGIALPGSPVRRKTQESIPRKASNAGEAVDEKGSLRKKVPVPATSLKANFAGHFYTEMFYMRFYETLRATYSNHKINLDPKNSMFHDFLSTVLDCLAIQLELATEKEFGPVTEEILYYLKVIMPLRPDTTVYCVTQLLKCLFGTNMISQYPDFMSICDKIEAKDKTSFFHDVMLINSLNTIDKSSRRSSVCSNASQKLSLDSKNPRMMEERQMLIAMENFSKNKTDRKWSTNKKELERYIRLFEPVVIQSLKGYTMQNDIPLQCKVLCLLNQLLTLRVNYCMLDSDQVFIGFLMKQLDLVEQHEIPNCCDLVYNILLFLVQLSSSKHHTKQIIEIPKLIQLCDGLMASGAHLECIAGLEPVAVKVFSSMGSTTVLGRAQQQEAQATREVLFYMLQKTMHQHKVLDLVSCVLSLSQEHPESYYRWSELATDTLLNLLTQRTIEIDSTEAISSLERLLDSIYKDVLLEPTRVEILMKILFKAPPDQATTPAKFKLRYLSIIMVLLRKVLILIPESEILLTINDLKASSLSPQSIFFNVKPDVDPLNVQNVNENCANLSPDVVLVRLLFKTLTYVIIEMDGCYDTNFDSSNLDPENIGSKVRNDKLLYSVCVNIIVQVKHMLHLTNGCLFPLTAKTAQTILHNEQSGLNTGLYSPDENIPLDLLNLICLRSAHRVPLLTVHWSHLLIRLNFLTHKYWQKLIGFARNLPLRADSADKQLLRVDLLQIACVMAYCEYFVENGLSEVVHLTWLLVNRGHILISQYKESVVQSLISKVQQTDSASGLFLQAIAARCQNYLKDEFALNTYKILSLCHESESGALIFFICRIIGKQEPAIAVRFAKLAIERCGMLKELSEDKINEQLSKEDVQIALEMLQRDQAHVRYPSLVMELNSLASTVFALSPLDLSQDRAVNPQYISTTNVDSNWLLNQVKSRCCQKDSTARKANNQHDLALLMSNLSQEELTAVTSCPEFDRKILGSCFKISSDSYIREFLNVVSIYESKEIEKDRIKEHMEMKRMREEMTSSVDSNKLNVVNTLHVFKRSDSKESKSQFFIPITESENVKENFGNLELSDEETELVLPELSELYRTAVATFDKSLTDVIRLFPKQNRPLSQSENFSLNIEQSIDRYTRRCHQVFQDKLFYQEYTTLHTILTGYLDALNRLIGTIDETDCDLLEKIIEIILPSSLSKNIAIFSVMSLQYLSFLIKNKEIVESPIHTDVSFRTTDVVTENIVIDNVILITVDNVAKALSFQEIWNELNASNMNKAQSAISCLYAVVKYLVKDTKPLVLNHYIQPQDSGPTSDMIIIGDKLISLISYWEQNFYSKPNCVLGNCYAKHIESLLVSLSRLHVVSNMALIPPIAWSSVDVTSKKDQPLKIDLPLQALQDMDVLEAFLFRVNLISWSSKKQFEEIWVALLGALQGNGTHWAIMGITELILSTVPRVRTKGMLHVPRSRLHVSNGMQTLRNLVVGTSAYKIFECVNLERIPLMNDGYNGYHYAQFNAEYLKLASDLTDEASFKVRQDVKRTKMNRDLDVNSCLQILMDVATQMLEPKAGTGTAARVALVRCVAAAAGAFAAPAPWCWAGGLLLRAAAHRALAHYAAAARALLLALATCLCVLHRVDGLQVRTTAPPHHRTPWCWAGGLLLRAAAHRALAHYAAAARALLLALATCLCVLHRVDGLQVRTTAPPHHRTPWCWAGGLLLRAAAHRALAHYAAAARALLLALATCLCVLHRVDGLQVRTTAPPHHRTPWCWAGGLLLRAAAHRALAHYAAAARALLLALATCLCVLHRVDGLQVRTTAPPHHRTPWCWAGGLLLRAAAHRALAHYAAAARALLLALATCLCVLHRVDGLQELTTVHQKLLKSLTSSYAPLRQAALQGCLLQLSSKPVFVQPGVPNPFQELVAQLNVAVRLNLTPNCKISLYEQSLYWTVLFTLIELGHPDLINVAVDFLLTHPRHYCGDLVVKGICTTIRQQVLPKDLKNTVIERLLDNMKSYCEHHAVQILMVHLFSADNKLLSPKLTSDVSNMDPDVLMSSMERITLLYKTLRQVRNKESKTLLTSAMKYFLRETLPPAATLSRVVIEFLETCKDAEKMKLSVINDRGRWIEGAVLNAQIVFEVFEAAVSQDQLPVLSGWIFEALCHLLNGKVSPTLLPYCVTTLLVSASPNQFIRKVAPLCFSILRTGFQKSVEKEIAWGIFRNFLSSSEGVMSFTDRRLMCVASTHSNFSGSQLERLKELCEKNDCLEDVLRCLNL</sequence>
<dbReference type="InterPro" id="IPR000091">
    <property type="entry name" value="Huntingtin"/>
</dbReference>
<keyword evidence="6" id="KW-0539">Nucleus</keyword>
<evidence type="ECO:0000256" key="8">
    <source>
        <dbReference type="SAM" id="MobiDB-lite"/>
    </source>
</evidence>
<comment type="subcellular location">
    <subcellularLocation>
        <location evidence="3">Cytoplasm</location>
    </subcellularLocation>
    <subcellularLocation>
        <location evidence="2">Nucleus</location>
    </subcellularLocation>
</comment>
<dbReference type="InterPro" id="IPR011989">
    <property type="entry name" value="ARM-like"/>
</dbReference>
<evidence type="ECO:0000256" key="1">
    <source>
        <dbReference type="ARBA" id="ARBA00002907"/>
    </source>
</evidence>
<evidence type="ECO:0000256" key="4">
    <source>
        <dbReference type="ARBA" id="ARBA00007153"/>
    </source>
</evidence>
<feature type="compositionally biased region" description="Basic and acidic residues" evidence="8">
    <location>
        <begin position="566"/>
        <end position="585"/>
    </location>
</feature>
<accession>A0ABM3MN18</accession>
<dbReference type="InterPro" id="IPR048413">
    <property type="entry name" value="Htt_C-HEAT_rpt"/>
</dbReference>
<gene>
    <name evidence="10" type="primary">LOC113513239</name>
</gene>
<organism evidence="9 10">
    <name type="scientific">Galleria mellonella</name>
    <name type="common">Greater wax moth</name>
    <dbReference type="NCBI Taxonomy" id="7137"/>
    <lineage>
        <taxon>Eukaryota</taxon>
        <taxon>Metazoa</taxon>
        <taxon>Ecdysozoa</taxon>
        <taxon>Arthropoda</taxon>
        <taxon>Hexapoda</taxon>
        <taxon>Insecta</taxon>
        <taxon>Pterygota</taxon>
        <taxon>Neoptera</taxon>
        <taxon>Endopterygota</taxon>
        <taxon>Lepidoptera</taxon>
        <taxon>Glossata</taxon>
        <taxon>Ditrysia</taxon>
        <taxon>Pyraloidea</taxon>
        <taxon>Pyralidae</taxon>
        <taxon>Galleriinae</taxon>
        <taxon>Galleria</taxon>
    </lineage>
</organism>
<dbReference type="SUPFAM" id="SSF48371">
    <property type="entry name" value="ARM repeat"/>
    <property type="match status" value="1"/>
</dbReference>
<dbReference type="PANTHER" id="PTHR10170">
    <property type="entry name" value="HUNTINGTON DISEASE PROTEIN"/>
    <property type="match status" value="1"/>
</dbReference>
<dbReference type="Pfam" id="PF20926">
    <property type="entry name" value="Htt_N-HEAT_1"/>
    <property type="match status" value="1"/>
</dbReference>
<evidence type="ECO:0000256" key="5">
    <source>
        <dbReference type="ARBA" id="ARBA00022490"/>
    </source>
</evidence>
<comment type="similarity">
    <text evidence="4">Belongs to the huntingtin family.</text>
</comment>
<feature type="region of interest" description="Disordered" evidence="8">
    <location>
        <begin position="554"/>
        <end position="591"/>
    </location>
</feature>
<dbReference type="InterPro" id="IPR028426">
    <property type="entry name" value="Huntingtin_fam"/>
</dbReference>
<dbReference type="GeneID" id="113513239"/>
<dbReference type="InterPro" id="IPR021133">
    <property type="entry name" value="HEAT_type_2"/>
</dbReference>
<protein>
    <submittedName>
        <fullName evidence="10">Huntingtin</fullName>
    </submittedName>
</protein>
<comment type="function">
    <text evidence="1">May play a role in microtubule-mediated transport or vesicle function.</text>
</comment>
<dbReference type="InterPro" id="IPR016024">
    <property type="entry name" value="ARM-type_fold"/>
</dbReference>
<evidence type="ECO:0000256" key="7">
    <source>
        <dbReference type="PROSITE-ProRule" id="PRU00103"/>
    </source>
</evidence>
<dbReference type="Gene3D" id="1.25.10.10">
    <property type="entry name" value="Leucine-rich Repeat Variant"/>
    <property type="match status" value="1"/>
</dbReference>
<dbReference type="Pfam" id="PF20925">
    <property type="entry name" value="Htt_bridge"/>
    <property type="match status" value="1"/>
</dbReference>
<keyword evidence="9" id="KW-1185">Reference proteome</keyword>
<evidence type="ECO:0000256" key="3">
    <source>
        <dbReference type="ARBA" id="ARBA00004496"/>
    </source>
</evidence>
<dbReference type="RefSeq" id="XP_052752772.1">
    <property type="nucleotide sequence ID" value="XM_052896812.1"/>
</dbReference>
<dbReference type="PROSITE" id="PS50077">
    <property type="entry name" value="HEAT_REPEAT"/>
    <property type="match status" value="1"/>
</dbReference>
<dbReference type="Pfam" id="PF20927">
    <property type="entry name" value="Htt_C-HEAT"/>
    <property type="match status" value="1"/>
</dbReference>
<dbReference type="InterPro" id="IPR048412">
    <property type="entry name" value="Htt_bridge"/>
</dbReference>
<name>A0ABM3MN18_GALME</name>
<keyword evidence="5" id="KW-0963">Cytoplasm</keyword>
<feature type="repeat" description="HEAT" evidence="7">
    <location>
        <begin position="857"/>
        <end position="894"/>
    </location>
</feature>
<evidence type="ECO:0000256" key="2">
    <source>
        <dbReference type="ARBA" id="ARBA00004123"/>
    </source>
</evidence>
<dbReference type="InterPro" id="IPR048411">
    <property type="entry name" value="Htt_N_HEAT_rpt-1"/>
</dbReference>
<dbReference type="PRINTS" id="PR00375">
    <property type="entry name" value="HUNTINGTIN"/>
</dbReference>
<evidence type="ECO:0000313" key="10">
    <source>
        <dbReference type="RefSeq" id="XP_052752772.1"/>
    </source>
</evidence>
<feature type="region of interest" description="Disordered" evidence="8">
    <location>
        <begin position="1103"/>
        <end position="1127"/>
    </location>
</feature>
<dbReference type="Proteomes" id="UP001652740">
    <property type="component" value="Unplaced"/>
</dbReference>
<reference evidence="10" key="1">
    <citation type="submission" date="2025-08" db="UniProtKB">
        <authorList>
            <consortium name="RefSeq"/>
        </authorList>
    </citation>
    <scope>IDENTIFICATION</scope>
    <source>
        <tissue evidence="10">Whole larvae</tissue>
    </source>
</reference>
<evidence type="ECO:0000313" key="9">
    <source>
        <dbReference type="Proteomes" id="UP001652740"/>
    </source>
</evidence>
<evidence type="ECO:0000256" key="6">
    <source>
        <dbReference type="ARBA" id="ARBA00023242"/>
    </source>
</evidence>
<proteinExistence type="inferred from homology"/>
<dbReference type="PANTHER" id="PTHR10170:SF10">
    <property type="entry name" value="HUNTINGTIN"/>
    <property type="match status" value="1"/>
</dbReference>